<dbReference type="CDD" id="cd05403">
    <property type="entry name" value="NT_KNTase_like"/>
    <property type="match status" value="1"/>
</dbReference>
<comment type="caution">
    <text evidence="2">The sequence shown here is derived from an EMBL/GenBank/DDBJ whole genome shotgun (WGS) entry which is preliminary data.</text>
</comment>
<evidence type="ECO:0000313" key="3">
    <source>
        <dbReference type="Proteomes" id="UP000297258"/>
    </source>
</evidence>
<evidence type="ECO:0000259" key="1">
    <source>
        <dbReference type="Pfam" id="PF18765"/>
    </source>
</evidence>
<dbReference type="RefSeq" id="WP_135191967.1">
    <property type="nucleotide sequence ID" value="NZ_SPUM01000146.1"/>
</dbReference>
<dbReference type="InterPro" id="IPR041633">
    <property type="entry name" value="Polbeta"/>
</dbReference>
<dbReference type="Proteomes" id="UP000297258">
    <property type="component" value="Unassembled WGS sequence"/>
</dbReference>
<proteinExistence type="predicted"/>
<dbReference type="Gene3D" id="3.30.460.10">
    <property type="entry name" value="Beta Polymerase, domain 2"/>
    <property type="match status" value="1"/>
</dbReference>
<name>A0A4Y9SME0_9BURK</name>
<dbReference type="EMBL" id="SPUM01000146">
    <property type="protein sequence ID" value="TFW27728.1"/>
    <property type="molecule type" value="Genomic_DNA"/>
</dbReference>
<sequence>MNLDEARRLVERQILPRFENVEAAVIGGSIARDQGTNTSDIDLLVLFGNVKNAWRETLRIDGQTVELFGHDLSSFDYFCRQVDRPAGRVPLAMMVIEGKNVLEHSAIYDDLYRLARVIYEEGPPVLSEDALASRRYEITTLLEDLVDSTASDETLATANKLYDVLANFVLRASGNWTGVGKHLARRLKAYSPEIAQGLHYAMTQIVTDTPAGKEAFTQLVASVLHPYGGLLLDGHILHAPPEWKSAIPIVSGA</sequence>
<keyword evidence="2" id="KW-0808">Transferase</keyword>
<evidence type="ECO:0000313" key="2">
    <source>
        <dbReference type="EMBL" id="TFW27728.1"/>
    </source>
</evidence>
<dbReference type="SUPFAM" id="SSF81301">
    <property type="entry name" value="Nucleotidyltransferase"/>
    <property type="match status" value="1"/>
</dbReference>
<dbReference type="Pfam" id="PF18765">
    <property type="entry name" value="Polbeta"/>
    <property type="match status" value="1"/>
</dbReference>
<feature type="domain" description="Polymerase beta nucleotidyltransferase" evidence="1">
    <location>
        <begin position="13"/>
        <end position="61"/>
    </location>
</feature>
<dbReference type="GO" id="GO:0016740">
    <property type="term" value="F:transferase activity"/>
    <property type="evidence" value="ECO:0007669"/>
    <property type="project" value="UniProtKB-KW"/>
</dbReference>
<gene>
    <name evidence="2" type="ORF">E4O92_22975</name>
</gene>
<dbReference type="InterPro" id="IPR043519">
    <property type="entry name" value="NT_sf"/>
</dbReference>
<organism evidence="2 3">
    <name type="scientific">Massilia horti</name>
    <dbReference type="NCBI Taxonomy" id="2562153"/>
    <lineage>
        <taxon>Bacteria</taxon>
        <taxon>Pseudomonadati</taxon>
        <taxon>Pseudomonadota</taxon>
        <taxon>Betaproteobacteria</taxon>
        <taxon>Burkholderiales</taxon>
        <taxon>Oxalobacteraceae</taxon>
        <taxon>Telluria group</taxon>
        <taxon>Massilia</taxon>
    </lineage>
</organism>
<dbReference type="OrthoDB" id="8706638at2"/>
<accession>A0A4Y9SME0</accession>
<protein>
    <submittedName>
        <fullName evidence="2">Nucleotidyltransferase domain-containing protein</fullName>
    </submittedName>
</protein>
<dbReference type="AlphaFoldDB" id="A0A4Y9SME0"/>
<reference evidence="2 3" key="1">
    <citation type="submission" date="2019-03" db="EMBL/GenBank/DDBJ databases">
        <title>Draft genome of Massilia hortus sp. nov., a novel bacterial species of the Oxalobacteraceae family.</title>
        <authorList>
            <person name="Peta V."/>
            <person name="Raths R."/>
            <person name="Bucking H."/>
        </authorList>
    </citation>
    <scope>NUCLEOTIDE SEQUENCE [LARGE SCALE GENOMIC DNA]</scope>
    <source>
        <strain evidence="2 3">ONC3</strain>
    </source>
</reference>
<keyword evidence="3" id="KW-1185">Reference proteome</keyword>